<evidence type="ECO:0000256" key="4">
    <source>
        <dbReference type="SAM" id="Phobius"/>
    </source>
</evidence>
<keyword evidence="4" id="KW-0472">Membrane</keyword>
<sequence length="321" mass="35980">MLCPNSADGSIKDEASSSVGSNSNTADMRNQQQRLNDNTGGISYKVFGQGGFTFPNYRLILLFLGLLNAVLLIAAVAIGINCNKFREGSVQASHSAAAQLLTELNDLHSNHSDVIKAEEEAKKELDMEIKNQAQLKAKIEQLKTANKDYQGQIQALRTEKDNLQSNISTMEGSCGRCLSGWIYFNSTCYFFSYSESMTVKKNWPDSRADCISRGSDLVVIGNPEEQTFVSNSIQNKKTSSQWWENGFWVGVTDKEAEGTWVWINNVTEVERRYWINGEPNNHGSNEDCGAVLYTPTNPWKTRYDGHCHQHMLHWICEIPSS</sequence>
<dbReference type="Gene3D" id="3.10.100.10">
    <property type="entry name" value="Mannose-Binding Protein A, subunit A"/>
    <property type="match status" value="1"/>
</dbReference>
<feature type="domain" description="C-type lectin" evidence="5">
    <location>
        <begin position="184"/>
        <end position="300"/>
    </location>
</feature>
<evidence type="ECO:0000256" key="1">
    <source>
        <dbReference type="ARBA" id="ARBA00022734"/>
    </source>
</evidence>
<dbReference type="PANTHER" id="PTHR22803">
    <property type="entry name" value="MANNOSE, PHOSPHOLIPASE, LECTIN RECEPTOR RELATED"/>
    <property type="match status" value="1"/>
</dbReference>
<dbReference type="InParanoid" id="A0A6P7HN74"/>
<keyword evidence="6" id="KW-1185">Reference proteome</keyword>
<dbReference type="InterPro" id="IPR001304">
    <property type="entry name" value="C-type_lectin-like"/>
</dbReference>
<dbReference type="PROSITE" id="PS50041">
    <property type="entry name" value="C_TYPE_LECTIN_2"/>
    <property type="match status" value="1"/>
</dbReference>
<keyword evidence="4" id="KW-1133">Transmembrane helix</keyword>
<dbReference type="GO" id="GO:0030246">
    <property type="term" value="F:carbohydrate binding"/>
    <property type="evidence" value="ECO:0007669"/>
    <property type="project" value="UniProtKB-KW"/>
</dbReference>
<dbReference type="CDD" id="cd03590">
    <property type="entry name" value="CLECT_DC-SIGN_like"/>
    <property type="match status" value="1"/>
</dbReference>
<evidence type="ECO:0000313" key="7">
    <source>
        <dbReference type="RefSeq" id="XP_028252057.1"/>
    </source>
</evidence>
<accession>A0A6P7HN74</accession>
<dbReference type="InterPro" id="IPR016187">
    <property type="entry name" value="CTDL_fold"/>
</dbReference>
<dbReference type="SMART" id="SM00034">
    <property type="entry name" value="CLECT"/>
    <property type="match status" value="1"/>
</dbReference>
<dbReference type="OrthoDB" id="538816at2759"/>
<keyword evidence="2" id="KW-0175">Coiled coil</keyword>
<dbReference type="RefSeq" id="XP_028252057.1">
    <property type="nucleotide sequence ID" value="XM_028396256.1"/>
</dbReference>
<feature type="region of interest" description="Disordered" evidence="3">
    <location>
        <begin position="1"/>
        <end position="29"/>
    </location>
</feature>
<proteinExistence type="predicted"/>
<evidence type="ECO:0000256" key="2">
    <source>
        <dbReference type="SAM" id="Coils"/>
    </source>
</evidence>
<organism evidence="6 7">
    <name type="scientific">Parambassis ranga</name>
    <name type="common">Indian glassy fish</name>
    <dbReference type="NCBI Taxonomy" id="210632"/>
    <lineage>
        <taxon>Eukaryota</taxon>
        <taxon>Metazoa</taxon>
        <taxon>Chordata</taxon>
        <taxon>Craniata</taxon>
        <taxon>Vertebrata</taxon>
        <taxon>Euteleostomi</taxon>
        <taxon>Actinopterygii</taxon>
        <taxon>Neopterygii</taxon>
        <taxon>Teleostei</taxon>
        <taxon>Neoteleostei</taxon>
        <taxon>Acanthomorphata</taxon>
        <taxon>Ovalentaria</taxon>
        <taxon>Ambassidae</taxon>
        <taxon>Parambassis</taxon>
    </lineage>
</organism>
<keyword evidence="1" id="KW-0430">Lectin</keyword>
<evidence type="ECO:0000313" key="6">
    <source>
        <dbReference type="Proteomes" id="UP000515145"/>
    </source>
</evidence>
<dbReference type="Proteomes" id="UP000515145">
    <property type="component" value="Chromosome 22"/>
</dbReference>
<name>A0A6P7HN74_9TELE</name>
<dbReference type="GeneID" id="114427984"/>
<dbReference type="InterPro" id="IPR016186">
    <property type="entry name" value="C-type_lectin-like/link_sf"/>
</dbReference>
<gene>
    <name evidence="7" type="primary">LOC114427984</name>
</gene>
<keyword evidence="4" id="KW-0812">Transmembrane</keyword>
<dbReference type="SUPFAM" id="SSF56436">
    <property type="entry name" value="C-type lectin-like"/>
    <property type="match status" value="1"/>
</dbReference>
<dbReference type="AlphaFoldDB" id="A0A6P7HN74"/>
<dbReference type="InterPro" id="IPR050111">
    <property type="entry name" value="C-type_lectin/snaclec_domain"/>
</dbReference>
<dbReference type="Pfam" id="PF00059">
    <property type="entry name" value="Lectin_C"/>
    <property type="match status" value="1"/>
</dbReference>
<feature type="transmembrane region" description="Helical" evidence="4">
    <location>
        <begin position="59"/>
        <end position="80"/>
    </location>
</feature>
<protein>
    <submittedName>
        <fullName evidence="7">C-type lectin domain family 4 member M-like isoform X1</fullName>
    </submittedName>
</protein>
<feature type="coiled-coil region" evidence="2">
    <location>
        <begin position="115"/>
        <end position="173"/>
    </location>
</feature>
<evidence type="ECO:0000256" key="3">
    <source>
        <dbReference type="SAM" id="MobiDB-lite"/>
    </source>
</evidence>
<dbReference type="InterPro" id="IPR033989">
    <property type="entry name" value="CD209-like_CTLD"/>
</dbReference>
<reference evidence="6" key="1">
    <citation type="submission" date="2024-06" db="UniProtKB">
        <authorList>
            <consortium name="RefSeq"/>
        </authorList>
    </citation>
    <scope>NUCLEOTIDE SEQUENCE [LARGE SCALE GENOMIC DNA]</scope>
</reference>
<evidence type="ECO:0000259" key="5">
    <source>
        <dbReference type="PROSITE" id="PS50041"/>
    </source>
</evidence>
<feature type="compositionally biased region" description="Polar residues" evidence="3">
    <location>
        <begin position="16"/>
        <end position="29"/>
    </location>
</feature>
<reference evidence="7" key="2">
    <citation type="submission" date="2025-08" db="UniProtKB">
        <authorList>
            <consortium name="RefSeq"/>
        </authorList>
    </citation>
    <scope>IDENTIFICATION</scope>
</reference>